<dbReference type="PROSITE" id="PS50522">
    <property type="entry name" value="RDRP_PHAGE"/>
    <property type="match status" value="1"/>
</dbReference>
<dbReference type="GO" id="GO:0046872">
    <property type="term" value="F:metal ion binding"/>
    <property type="evidence" value="ECO:0007669"/>
    <property type="project" value="UniProtKB-KW"/>
</dbReference>
<feature type="binding site" evidence="9">
    <location>
        <position position="323"/>
    </location>
    <ligand>
        <name>Mg(2+)</name>
        <dbReference type="ChEBI" id="CHEBI:18420"/>
        <label>2</label>
    </ligand>
</feature>
<keyword evidence="3" id="KW-0808">Transferase</keyword>
<dbReference type="SUPFAM" id="SSF56672">
    <property type="entry name" value="DNA/RNA polymerases"/>
    <property type="match status" value="1"/>
</dbReference>
<feature type="domain" description="RdRp catalytic" evidence="10">
    <location>
        <begin position="308"/>
        <end position="453"/>
    </location>
</feature>
<keyword evidence="5" id="KW-0547">Nucleotide-binding</keyword>
<dbReference type="PROSITE" id="PS50878">
    <property type="entry name" value="RT_POL"/>
    <property type="match status" value="1"/>
</dbReference>
<evidence type="ECO:0000256" key="7">
    <source>
        <dbReference type="ARBA" id="ARBA00030248"/>
    </source>
</evidence>
<evidence type="ECO:0000256" key="3">
    <source>
        <dbReference type="ARBA" id="ARBA00022679"/>
    </source>
</evidence>
<feature type="binding site" evidence="9">
    <location>
        <position position="421"/>
    </location>
    <ligand>
        <name>Mg(2+)</name>
        <dbReference type="ChEBI" id="CHEBI:18420"/>
        <label>2</label>
    </ligand>
</feature>
<evidence type="ECO:0000256" key="2">
    <source>
        <dbReference type="ARBA" id="ARBA00022484"/>
    </source>
</evidence>
<keyword evidence="6" id="KW-0693">Viral RNA replication</keyword>
<keyword evidence="2 12" id="KW-0696">RNA-directed RNA polymerase</keyword>
<evidence type="ECO:0000256" key="1">
    <source>
        <dbReference type="ARBA" id="ARBA00012494"/>
    </source>
</evidence>
<keyword evidence="9" id="KW-0460">Magnesium</keyword>
<protein>
    <recommendedName>
        <fullName evidence="1">RNA-directed RNA polymerase</fullName>
        <ecNumber evidence="1">2.7.7.48</ecNumber>
    </recommendedName>
    <alternativeName>
        <fullName evidence="7">RNA replicase beta chain</fullName>
    </alternativeName>
</protein>
<dbReference type="InterPro" id="IPR005093">
    <property type="entry name" value="RNArep_beta"/>
</dbReference>
<comment type="cofactor">
    <cofactor evidence="9">
        <name>Mg(2+)</name>
        <dbReference type="ChEBI" id="CHEBI:18420"/>
    </cofactor>
    <text evidence="9">Binds 2 Mg(2+) per subunit.</text>
</comment>
<dbReference type="InterPro" id="IPR043502">
    <property type="entry name" value="DNA/RNA_pol_sf"/>
</dbReference>
<dbReference type="Pfam" id="PF03431">
    <property type="entry name" value="RNA_replicase_B"/>
    <property type="match status" value="1"/>
</dbReference>
<dbReference type="InterPro" id="IPR007096">
    <property type="entry name" value="RNA-dir_Rpol_cat_phage"/>
</dbReference>
<sequence length="617" mass="70420">MKSNLSDQIAFMLCIYKDACMKCSADVSDLRDIKTIISRVEKEGLSFLTITLPQFSSDFERSLEKGYVDSSCFRNFRKHGSIPAFLQGMISLIFDQETGRIIDESSTSVDSREIPVLIESVRQICLTFKKVRVDCSPERTAAALEKFAEIENSFNTFSLQEQDLEYFIQVSRVLWSTLVSHFDLAKVRPRHGPGATAEKISGNQKYNWQLWSDRLEPYFPILGNAYPLGTPPESEEFEKLTILDQESELPVRVTPVPKTLKGPRIIAIEPCCMQFTQQGIKDWLYAGLESYWLTRGHVNFRDQSINQQLAISSSNDNRFVTIDLSDASDRVPLSLVTFMLDRNPILLDAVLACRSEAAVLPDGREIRPLRKFASMGSALCFPIEAMYFYTICVMASLRSQNLPVSLRNCYKVSRDIYVYGDDIIVPKTDADVVLDYLQKYNCKVNLRKTFVNGSFRESCGVDAYMGYEVTPTYLREMHPKDKREADKLISWTKTANLFYKRGYWQTCSFMVKAIERLIGPLPYVSDESGCLGRISFLGYRSVERWNRHLQRFEVKAFCPRPVYRTGVLEGYAALACSLSLLEASAEEALDLDRDVHVLERYALHGAVTFTRRWVPST</sequence>
<dbReference type="EMBL" id="MN034155">
    <property type="protein sequence ID" value="QDH88523.1"/>
    <property type="molecule type" value="Genomic_RNA"/>
</dbReference>
<evidence type="ECO:0000256" key="8">
    <source>
        <dbReference type="ARBA" id="ARBA00048744"/>
    </source>
</evidence>
<name>A0A514D4I8_9VIRU</name>
<accession>A0A514D4I8</accession>
<organism evidence="12">
    <name type="scientific">Leviviridae sp</name>
    <dbReference type="NCBI Taxonomy" id="2027243"/>
    <lineage>
        <taxon>Viruses</taxon>
        <taxon>Riboviria</taxon>
        <taxon>Orthornavirae</taxon>
        <taxon>Lenarviricota</taxon>
        <taxon>Leviviricetes</taxon>
        <taxon>Norzivirales</taxon>
        <taxon>Fiersviridae</taxon>
    </lineage>
</organism>
<evidence type="ECO:0000259" key="11">
    <source>
        <dbReference type="PROSITE" id="PS50878"/>
    </source>
</evidence>
<evidence type="ECO:0000256" key="6">
    <source>
        <dbReference type="ARBA" id="ARBA00022953"/>
    </source>
</evidence>
<keyword evidence="4" id="KW-0548">Nucleotidyltransferase</keyword>
<feature type="binding site" evidence="9">
    <location>
        <position position="422"/>
    </location>
    <ligand>
        <name>Mg(2+)</name>
        <dbReference type="ChEBI" id="CHEBI:18420"/>
        <label>2</label>
    </ligand>
</feature>
<evidence type="ECO:0000259" key="10">
    <source>
        <dbReference type="PROSITE" id="PS50522"/>
    </source>
</evidence>
<comment type="catalytic activity">
    <reaction evidence="8">
        <text>RNA(n) + a ribonucleoside 5'-triphosphate = RNA(n+1) + diphosphate</text>
        <dbReference type="Rhea" id="RHEA:21248"/>
        <dbReference type="Rhea" id="RHEA-COMP:14527"/>
        <dbReference type="Rhea" id="RHEA-COMP:17342"/>
        <dbReference type="ChEBI" id="CHEBI:33019"/>
        <dbReference type="ChEBI" id="CHEBI:61557"/>
        <dbReference type="ChEBI" id="CHEBI:140395"/>
        <dbReference type="EC" id="2.7.7.48"/>
    </reaction>
</comment>
<proteinExistence type="predicted"/>
<evidence type="ECO:0000256" key="5">
    <source>
        <dbReference type="ARBA" id="ARBA00022741"/>
    </source>
</evidence>
<evidence type="ECO:0000256" key="4">
    <source>
        <dbReference type="ARBA" id="ARBA00022695"/>
    </source>
</evidence>
<evidence type="ECO:0000313" key="12">
    <source>
        <dbReference type="EMBL" id="QDH88523.1"/>
    </source>
</evidence>
<dbReference type="GO" id="GO:0039694">
    <property type="term" value="P:viral RNA genome replication"/>
    <property type="evidence" value="ECO:0007669"/>
    <property type="project" value="InterPro"/>
</dbReference>
<dbReference type="EC" id="2.7.7.48" evidence="1"/>
<reference evidence="12" key="1">
    <citation type="submission" date="2019-05" db="EMBL/GenBank/DDBJ databases">
        <title>Metatranscriptomic reconstruction reveals RNA viruses with the potential to shape carbon cycling in soil.</title>
        <authorList>
            <person name="Starr E.P."/>
            <person name="Nuccio E."/>
            <person name="Pett-Ridge J."/>
            <person name="Banfield J.F."/>
            <person name="Firestone M.K."/>
        </authorList>
    </citation>
    <scope>NUCLEOTIDE SEQUENCE</scope>
    <source>
        <strain evidence="12">H4_Bulk_48_scaffold_758</strain>
    </source>
</reference>
<evidence type="ECO:0000256" key="9">
    <source>
        <dbReference type="PIRSR" id="PIRSR605093-1"/>
    </source>
</evidence>
<dbReference type="InterPro" id="IPR000477">
    <property type="entry name" value="RT_dom"/>
</dbReference>
<feature type="domain" description="Reverse transcriptase" evidence="11">
    <location>
        <begin position="237"/>
        <end position="469"/>
    </location>
</feature>
<dbReference type="GO" id="GO:0000166">
    <property type="term" value="F:nucleotide binding"/>
    <property type="evidence" value="ECO:0007669"/>
    <property type="project" value="UniProtKB-KW"/>
</dbReference>
<keyword evidence="9" id="KW-0479">Metal-binding</keyword>
<gene>
    <name evidence="12" type="ORF">H4Bulk48758_000001</name>
</gene>
<dbReference type="GO" id="GO:0003968">
    <property type="term" value="F:RNA-directed RNA polymerase activity"/>
    <property type="evidence" value="ECO:0007669"/>
    <property type="project" value="UniProtKB-KW"/>
</dbReference>